<keyword evidence="3" id="KW-1185">Reference proteome</keyword>
<dbReference type="SUPFAM" id="SSF50129">
    <property type="entry name" value="GroES-like"/>
    <property type="match status" value="1"/>
</dbReference>
<organism evidence="2 3">
    <name type="scientific">Agaribacillus aureus</name>
    <dbReference type="NCBI Taxonomy" id="3051825"/>
    <lineage>
        <taxon>Bacteria</taxon>
        <taxon>Pseudomonadati</taxon>
        <taxon>Bacteroidota</taxon>
        <taxon>Cytophagia</taxon>
        <taxon>Cytophagales</taxon>
        <taxon>Splendidivirgaceae</taxon>
        <taxon>Agaribacillus</taxon>
    </lineage>
</organism>
<accession>A0ABT8LGK6</accession>
<sequence length="320" mass="35069">MEKMKAVICTRYGPPEVLQIREVEKPIPKDNEVLIKIHATAVTASDCVIRGLKMPGAPGFLKKHLMRLMVRIFMGFSKPRNSIIGLVMSGEVESVGKNITQFSKGDEVYGFTPTSLGNYAEYKCMSENAARRGYFAIKPGNIGHEEAAAIAYGGVLAIYFMRKMTIQSGHKVLVYGASGAIGTIAVQLARHSGAEVTGVCSQTNIELVKSLGADKVIDYTREDSTEKLESYDFILDAVGKNKSSKLKTQCKKALHQDGKYVSVDDGLHKLGSEDLAQLTKIVEAGHIRAVIDSHYPLEQIVEAHRYVDKGHKKGNVVIRV</sequence>
<dbReference type="PANTHER" id="PTHR11695:SF648">
    <property type="entry name" value="ZINC-BINDING OXIDOREDUCTASE"/>
    <property type="match status" value="1"/>
</dbReference>
<dbReference type="InterPro" id="IPR050700">
    <property type="entry name" value="YIM1/Zinc_Alcohol_DH_Fams"/>
</dbReference>
<dbReference type="CDD" id="cd08267">
    <property type="entry name" value="MDR1"/>
    <property type="match status" value="1"/>
</dbReference>
<name>A0ABT8LGK6_9BACT</name>
<dbReference type="InterPro" id="IPR011032">
    <property type="entry name" value="GroES-like_sf"/>
</dbReference>
<protein>
    <submittedName>
        <fullName evidence="2">NAD(P)-dependent alcohol dehydrogenase</fullName>
    </submittedName>
</protein>
<dbReference type="InterPro" id="IPR013149">
    <property type="entry name" value="ADH-like_C"/>
</dbReference>
<dbReference type="SUPFAM" id="SSF51735">
    <property type="entry name" value="NAD(P)-binding Rossmann-fold domains"/>
    <property type="match status" value="1"/>
</dbReference>
<dbReference type="InterPro" id="IPR020843">
    <property type="entry name" value="ER"/>
</dbReference>
<dbReference type="InterPro" id="IPR013154">
    <property type="entry name" value="ADH-like_N"/>
</dbReference>
<dbReference type="PANTHER" id="PTHR11695">
    <property type="entry name" value="ALCOHOL DEHYDROGENASE RELATED"/>
    <property type="match status" value="1"/>
</dbReference>
<evidence type="ECO:0000313" key="2">
    <source>
        <dbReference type="EMBL" id="MDN5216934.1"/>
    </source>
</evidence>
<dbReference type="RefSeq" id="WP_346762272.1">
    <property type="nucleotide sequence ID" value="NZ_JAUJEB010000012.1"/>
</dbReference>
<gene>
    <name evidence="2" type="ORF">QQ020_32990</name>
</gene>
<dbReference type="SMART" id="SM00829">
    <property type="entry name" value="PKS_ER"/>
    <property type="match status" value="1"/>
</dbReference>
<reference evidence="2" key="1">
    <citation type="submission" date="2023-06" db="EMBL/GenBank/DDBJ databases">
        <title>Genomic of Agaribacillus aureum.</title>
        <authorList>
            <person name="Wang G."/>
        </authorList>
    </citation>
    <scope>NUCLEOTIDE SEQUENCE</scope>
    <source>
        <strain evidence="2">BMA12</strain>
    </source>
</reference>
<dbReference type="Gene3D" id="3.90.180.10">
    <property type="entry name" value="Medium-chain alcohol dehydrogenases, catalytic domain"/>
    <property type="match status" value="1"/>
</dbReference>
<dbReference type="Proteomes" id="UP001172083">
    <property type="component" value="Unassembled WGS sequence"/>
</dbReference>
<dbReference type="Pfam" id="PF13602">
    <property type="entry name" value="ADH_zinc_N_2"/>
    <property type="match status" value="1"/>
</dbReference>
<proteinExistence type="predicted"/>
<dbReference type="Gene3D" id="3.40.50.720">
    <property type="entry name" value="NAD(P)-binding Rossmann-like Domain"/>
    <property type="match status" value="1"/>
</dbReference>
<evidence type="ECO:0000313" key="3">
    <source>
        <dbReference type="Proteomes" id="UP001172083"/>
    </source>
</evidence>
<dbReference type="EMBL" id="JAUJEB010000012">
    <property type="protein sequence ID" value="MDN5216934.1"/>
    <property type="molecule type" value="Genomic_DNA"/>
</dbReference>
<dbReference type="Pfam" id="PF08240">
    <property type="entry name" value="ADH_N"/>
    <property type="match status" value="1"/>
</dbReference>
<comment type="caution">
    <text evidence="2">The sequence shown here is derived from an EMBL/GenBank/DDBJ whole genome shotgun (WGS) entry which is preliminary data.</text>
</comment>
<dbReference type="InterPro" id="IPR036291">
    <property type="entry name" value="NAD(P)-bd_dom_sf"/>
</dbReference>
<dbReference type="Pfam" id="PF00107">
    <property type="entry name" value="ADH_zinc_N"/>
    <property type="match status" value="1"/>
</dbReference>
<evidence type="ECO:0000259" key="1">
    <source>
        <dbReference type="SMART" id="SM00829"/>
    </source>
</evidence>
<feature type="domain" description="Enoyl reductase (ER)" evidence="1">
    <location>
        <begin position="13"/>
        <end position="318"/>
    </location>
</feature>